<evidence type="ECO:0000256" key="1">
    <source>
        <dbReference type="PROSITE-ProRule" id="PRU00557"/>
    </source>
</evidence>
<evidence type="ECO:0000259" key="2">
    <source>
        <dbReference type="PROSITE" id="PS51211"/>
    </source>
</evidence>
<protein>
    <submittedName>
        <fullName evidence="4">Vitellogenin-like</fullName>
    </submittedName>
</protein>
<dbReference type="InterPro" id="IPR011030">
    <property type="entry name" value="Lipovitellin_superhlx_dom"/>
</dbReference>
<dbReference type="PANTHER" id="PTHR37860">
    <property type="entry name" value="AGAP008810-PA"/>
    <property type="match status" value="1"/>
</dbReference>
<dbReference type="PANTHER" id="PTHR37860:SF2">
    <property type="entry name" value="VITELLOGENIN DOMAIN-CONTAINING PROTEIN"/>
    <property type="match status" value="1"/>
</dbReference>
<sequence length="379" mass="42816">MKLFRTDAGVTVHERDTKDIYESTLLYEKEKAAQLSGEEEEEVVADILQKLCVKPRVDLESAELFMTLVFELRHLSSDALMSLWQRSSSKCQDDWQPLSDALPSCTTEACVVLMKELIVSGKVGEEKMESFFQLLSFIPEPTAGMIDALAPLLQLSRETQSAFLGITALVNHFCSMRNNCDQEPAVRGVMKNLEQHLGEKCTLHKSEGIGQVELILKAIGNAGLAAAPLEPVLNSCARWKNNPIEIRLAAIEAYRRIPCTVSHDVLMHLYLTYDEDVEIRIASYLMLMKCPNKELFNQVKFTLQEERSSQVGSFVWSHLSELLETDDPLKQHLKSFLPDDILSKEFDREMWKFSSYSDVTFHSGRFDSNGLCHGTSVKA</sequence>
<dbReference type="InterPro" id="IPR001747">
    <property type="entry name" value="Vitellogenin_N"/>
</dbReference>
<keyword evidence="3" id="KW-1185">Reference proteome</keyword>
<organism evidence="3 4">
    <name type="scientific">Pogona vitticeps</name>
    <name type="common">central bearded dragon</name>
    <dbReference type="NCBI Taxonomy" id="103695"/>
    <lineage>
        <taxon>Eukaryota</taxon>
        <taxon>Metazoa</taxon>
        <taxon>Chordata</taxon>
        <taxon>Craniata</taxon>
        <taxon>Vertebrata</taxon>
        <taxon>Euteleostomi</taxon>
        <taxon>Lepidosauria</taxon>
        <taxon>Squamata</taxon>
        <taxon>Bifurcata</taxon>
        <taxon>Unidentata</taxon>
        <taxon>Episquamata</taxon>
        <taxon>Toxicofera</taxon>
        <taxon>Iguania</taxon>
        <taxon>Acrodonta</taxon>
        <taxon>Agamidae</taxon>
        <taxon>Amphibolurinae</taxon>
        <taxon>Pogona</taxon>
    </lineage>
</organism>
<name>A0ABM5F0I7_9SAUR</name>
<evidence type="ECO:0000313" key="3">
    <source>
        <dbReference type="Proteomes" id="UP001652642"/>
    </source>
</evidence>
<reference evidence="4" key="1">
    <citation type="submission" date="2025-08" db="UniProtKB">
        <authorList>
            <consortium name="RefSeq"/>
        </authorList>
    </citation>
    <scope>IDENTIFICATION</scope>
</reference>
<dbReference type="PROSITE" id="PS51211">
    <property type="entry name" value="VITELLOGENIN"/>
    <property type="match status" value="1"/>
</dbReference>
<dbReference type="Pfam" id="PF01347">
    <property type="entry name" value="Vitellogenin_N"/>
    <property type="match status" value="1"/>
</dbReference>
<accession>A0ABM5F0I7</accession>
<proteinExistence type="predicted"/>
<dbReference type="Gene3D" id="1.25.10.20">
    <property type="entry name" value="Vitellinogen, superhelical"/>
    <property type="match status" value="1"/>
</dbReference>
<dbReference type="GeneID" id="110090495"/>
<evidence type="ECO:0000313" key="4">
    <source>
        <dbReference type="RefSeq" id="XP_072838906.1"/>
    </source>
</evidence>
<dbReference type="Proteomes" id="UP001652642">
    <property type="component" value="Chromosome 13"/>
</dbReference>
<dbReference type="RefSeq" id="XP_072838906.1">
    <property type="nucleotide sequence ID" value="XM_072982805.1"/>
</dbReference>
<feature type="domain" description="Vitellogenin" evidence="2">
    <location>
        <begin position="1"/>
        <end position="379"/>
    </location>
</feature>
<gene>
    <name evidence="4" type="primary">LOC110090495</name>
</gene>
<dbReference type="SUPFAM" id="SSF48431">
    <property type="entry name" value="Lipovitellin-phosvitin complex, superhelical domain"/>
    <property type="match status" value="1"/>
</dbReference>
<comment type="caution">
    <text evidence="1">Lacks conserved residue(s) required for the propagation of feature annotation.</text>
</comment>